<dbReference type="InterPro" id="IPR001509">
    <property type="entry name" value="Epimerase_deHydtase"/>
</dbReference>
<keyword evidence="3" id="KW-1185">Reference proteome</keyword>
<dbReference type="AlphaFoldDB" id="A0ABD5RUU3"/>
<dbReference type="InterPro" id="IPR051783">
    <property type="entry name" value="NAD(P)-dependent_oxidoreduct"/>
</dbReference>
<dbReference type="Gene3D" id="3.40.50.720">
    <property type="entry name" value="NAD(P)-binding Rossmann-like Domain"/>
    <property type="match status" value="1"/>
</dbReference>
<dbReference type="PANTHER" id="PTHR48079:SF6">
    <property type="entry name" value="NAD(P)-BINDING DOMAIN-CONTAINING PROTEIN-RELATED"/>
    <property type="match status" value="1"/>
</dbReference>
<comment type="caution">
    <text evidence="2">The sequence shown here is derived from an EMBL/GenBank/DDBJ whole genome shotgun (WGS) entry which is preliminary data.</text>
</comment>
<proteinExistence type="predicted"/>
<dbReference type="Proteomes" id="UP001596099">
    <property type="component" value="Unassembled WGS sequence"/>
</dbReference>
<accession>A0ABD5RUU3</accession>
<protein>
    <submittedName>
        <fullName evidence="2">NAD-dependent epimerase/dehydratase family protein</fullName>
    </submittedName>
</protein>
<evidence type="ECO:0000259" key="1">
    <source>
        <dbReference type="Pfam" id="PF01370"/>
    </source>
</evidence>
<dbReference type="PANTHER" id="PTHR48079">
    <property type="entry name" value="PROTEIN YEEZ"/>
    <property type="match status" value="1"/>
</dbReference>
<dbReference type="EMBL" id="JBHSQH010000008">
    <property type="protein sequence ID" value="MFC5973900.1"/>
    <property type="molecule type" value="Genomic_DNA"/>
</dbReference>
<feature type="domain" description="NAD-dependent epimerase/dehydratase" evidence="1">
    <location>
        <begin position="5"/>
        <end position="222"/>
    </location>
</feature>
<dbReference type="SUPFAM" id="SSF51735">
    <property type="entry name" value="NAD(P)-binding Rossmann-fold domains"/>
    <property type="match status" value="1"/>
</dbReference>
<sequence length="330" mass="35310">MTDRALVTGATGFLGGHLVERLVADGWDVTATRREGSDTSALDGLDVEWAEADVLDADAVSDAVEGHDRVFHLAGIGLQAADAPVVERVNRDGTENVLAAAHETGVERVVFTSTAGTRRRANGIATEADVADPIGAYQRGKAAAEDRCDEYGEQGLDVVTVHPTSIFGSRDEEFTGRLLRMASDPKLAVHPPGGASFVGVDDVVDGTVAAMERGTAGEHYLLAGENLRYDEALDVIAEEIDGHAPLAQVPPQAIRAAGPVVGVVNRVLGTRMFPFDAEMARLSTQELFYSPRKAQRELDYDYAPLAELVPEAWEWFRSQTTDVAEPASVE</sequence>
<reference evidence="2 3" key="1">
    <citation type="journal article" date="2019" name="Int. J. Syst. Evol. Microbiol.">
        <title>The Global Catalogue of Microorganisms (GCM) 10K type strain sequencing project: providing services to taxonomists for standard genome sequencing and annotation.</title>
        <authorList>
            <consortium name="The Broad Institute Genomics Platform"/>
            <consortium name="The Broad Institute Genome Sequencing Center for Infectious Disease"/>
            <person name="Wu L."/>
            <person name="Ma J."/>
        </authorList>
    </citation>
    <scope>NUCLEOTIDE SEQUENCE [LARGE SCALE GENOMIC DNA]</scope>
    <source>
        <strain evidence="2 3">CGMCC 1.12543</strain>
    </source>
</reference>
<dbReference type="Pfam" id="PF01370">
    <property type="entry name" value="Epimerase"/>
    <property type="match status" value="1"/>
</dbReference>
<organism evidence="2 3">
    <name type="scientific">Halomarina salina</name>
    <dbReference type="NCBI Taxonomy" id="1872699"/>
    <lineage>
        <taxon>Archaea</taxon>
        <taxon>Methanobacteriati</taxon>
        <taxon>Methanobacteriota</taxon>
        <taxon>Stenosarchaea group</taxon>
        <taxon>Halobacteria</taxon>
        <taxon>Halobacteriales</taxon>
        <taxon>Natronomonadaceae</taxon>
        <taxon>Halomarina</taxon>
    </lineage>
</organism>
<dbReference type="InterPro" id="IPR036291">
    <property type="entry name" value="NAD(P)-bd_dom_sf"/>
</dbReference>
<dbReference type="RefSeq" id="WP_247421628.1">
    <property type="nucleotide sequence ID" value="NZ_JALLGW010000006.1"/>
</dbReference>
<name>A0ABD5RUU3_9EURY</name>
<gene>
    <name evidence="2" type="ORF">ACFPYI_21460</name>
</gene>
<evidence type="ECO:0000313" key="3">
    <source>
        <dbReference type="Proteomes" id="UP001596099"/>
    </source>
</evidence>
<evidence type="ECO:0000313" key="2">
    <source>
        <dbReference type="EMBL" id="MFC5973900.1"/>
    </source>
</evidence>